<dbReference type="AlphaFoldDB" id="A0A6N1VFY8"/>
<dbReference type="GO" id="GO:0016405">
    <property type="term" value="F:CoA-ligase activity"/>
    <property type="evidence" value="ECO:0007669"/>
    <property type="project" value="TreeGrafter"/>
</dbReference>
<dbReference type="KEGG" id="orm:HTY61_05130"/>
<accession>A0A6N1VFY8</accession>
<reference evidence="2 3" key="1">
    <citation type="submission" date="2020-06" db="EMBL/GenBank/DDBJ databases">
        <title>Oricola thermophila sp. nov. isolated from a tidal sediments.</title>
        <authorList>
            <person name="Kwon K.K."/>
            <person name="Yang S.-H."/>
            <person name="Park M.-J."/>
        </authorList>
    </citation>
    <scope>NUCLEOTIDE SEQUENCE [LARGE SCALE GENOMIC DNA]</scope>
    <source>
        <strain evidence="2 3">MEBiC13590</strain>
    </source>
</reference>
<dbReference type="CDD" id="cd05921">
    <property type="entry name" value="FCS"/>
    <property type="match status" value="1"/>
</dbReference>
<dbReference type="Gene3D" id="3.40.50.12780">
    <property type="entry name" value="N-terminal domain of ligase-like"/>
    <property type="match status" value="1"/>
</dbReference>
<dbReference type="InterPro" id="IPR000873">
    <property type="entry name" value="AMP-dep_synth/lig_dom"/>
</dbReference>
<protein>
    <submittedName>
        <fullName evidence="2">Feruloyl-CoA synthase</fullName>
    </submittedName>
</protein>
<keyword evidence="3" id="KW-1185">Reference proteome</keyword>
<evidence type="ECO:0000313" key="3">
    <source>
        <dbReference type="Proteomes" id="UP000509367"/>
    </source>
</evidence>
<dbReference type="PANTHER" id="PTHR24096">
    <property type="entry name" value="LONG-CHAIN-FATTY-ACID--COA LIGASE"/>
    <property type="match status" value="1"/>
</dbReference>
<dbReference type="InterPro" id="IPR042099">
    <property type="entry name" value="ANL_N_sf"/>
</dbReference>
<dbReference type="Proteomes" id="UP000509367">
    <property type="component" value="Chromosome"/>
</dbReference>
<feature type="domain" description="AMP-dependent synthetase/ligase" evidence="1">
    <location>
        <begin position="47"/>
        <end position="427"/>
    </location>
</feature>
<evidence type="ECO:0000259" key="1">
    <source>
        <dbReference type="Pfam" id="PF00501"/>
    </source>
</evidence>
<sequence>MSNAPLREIKTWSPEIDSEQRPDGTWIIRRKDTLGAYPDRVTDRLVHWAERAPDRPWMAERDASGEWRKVTYGEALVKVRAISAFLLENNLSAERPLLILSHNSIEHALMALGAQHAGIPSAAVSTAYSLISEDCAKLKDIAAQLTPGMVFAQDGSAYQRAIEMVFGPDVGIVVVTEPFGGGRECHLFDDVVGTQPGPEVDAAHEAVGPDTVAKFLFTSGTTGSPKAVITTHRMLCSNIEMATDCYAFMRDEPPVVVDWAPWSHVASGNKVFNLVIHNGGTYHIDHGKPSPAGIKETIRNLRDVSPTWYFNVPAGYEMLVDAMETDDRLRESFFRRLRMMMYAAAAMGQHTWDRLNEFAVQTTGHRVFLGSGLGATETSPFALMCMEEQEIAGNVGVPAQGIELKLVPHGDKLEARLKGPNVTPGYWRNEKLSREAFDEEGFYRLGDALRFAVPGDPARGFHFDGRITENFKLRTGTWVGVGALRAKLVDQFEGYVRDVVLVGENRDELGAILIPFYPKLRALIDGGQEMSDLEVLAHDAVRAKMEELLDAHAAQATGSATRVVRAIFLSEELSFDAGEITDKGSVNQRAVLRNREELAESLYNDHDRRVFLARKKREAS</sequence>
<dbReference type="PROSITE" id="PS00455">
    <property type="entry name" value="AMP_BINDING"/>
    <property type="match status" value="1"/>
</dbReference>
<proteinExistence type="predicted"/>
<dbReference type="Pfam" id="PF00501">
    <property type="entry name" value="AMP-binding"/>
    <property type="match status" value="1"/>
</dbReference>
<dbReference type="PANTHER" id="PTHR24096:SF420">
    <property type="entry name" value="LONG-CHAIN-FATTY-ACID--COA LIGASE-RELATED"/>
    <property type="match status" value="1"/>
</dbReference>
<dbReference type="InterPro" id="IPR020845">
    <property type="entry name" value="AMP-binding_CS"/>
</dbReference>
<gene>
    <name evidence="2" type="ORF">HTY61_05130</name>
</gene>
<dbReference type="SUPFAM" id="SSF56801">
    <property type="entry name" value="Acetyl-CoA synthetase-like"/>
    <property type="match status" value="1"/>
</dbReference>
<name>A0A6N1VFY8_9HYPH</name>
<organism evidence="2 3">
    <name type="scientific">Oricola thermophila</name>
    <dbReference type="NCBI Taxonomy" id="2742145"/>
    <lineage>
        <taxon>Bacteria</taxon>
        <taxon>Pseudomonadati</taxon>
        <taxon>Pseudomonadota</taxon>
        <taxon>Alphaproteobacteria</taxon>
        <taxon>Hyphomicrobiales</taxon>
        <taxon>Ahrensiaceae</taxon>
        <taxon>Oricola</taxon>
    </lineage>
</organism>
<dbReference type="RefSeq" id="WP_175275784.1">
    <property type="nucleotide sequence ID" value="NZ_CP054836.1"/>
</dbReference>
<dbReference type="EMBL" id="CP054836">
    <property type="protein sequence ID" value="QKV17887.1"/>
    <property type="molecule type" value="Genomic_DNA"/>
</dbReference>
<evidence type="ECO:0000313" key="2">
    <source>
        <dbReference type="EMBL" id="QKV17887.1"/>
    </source>
</evidence>